<accession>A0A699TY80</accession>
<dbReference type="EMBL" id="BKCJ011281439">
    <property type="protein sequence ID" value="GFD14731.1"/>
    <property type="molecule type" value="Genomic_DNA"/>
</dbReference>
<evidence type="ECO:0000256" key="1">
    <source>
        <dbReference type="SAM" id="MobiDB-lite"/>
    </source>
</evidence>
<sequence>SSARKEHMPYPRFTKVIIDHFISKDNTISMKNRINLYTLHDDSLLGTLKFVSKTKDCQKYGALIPDGMINDNIKLYFKKPASPKLKTVLVSTKEPTQKGERVKRPTKKVTTSPTTVVVIKDTPDKSISKKKAPAKADTFRCYTT</sequence>
<comment type="caution">
    <text evidence="2">The sequence shown here is derived from an EMBL/GenBank/DDBJ whole genome shotgun (WGS) entry which is preliminary data.</text>
</comment>
<evidence type="ECO:0000313" key="2">
    <source>
        <dbReference type="EMBL" id="GFD14731.1"/>
    </source>
</evidence>
<organism evidence="2">
    <name type="scientific">Tanacetum cinerariifolium</name>
    <name type="common">Dalmatian daisy</name>
    <name type="synonym">Chrysanthemum cinerariifolium</name>
    <dbReference type="NCBI Taxonomy" id="118510"/>
    <lineage>
        <taxon>Eukaryota</taxon>
        <taxon>Viridiplantae</taxon>
        <taxon>Streptophyta</taxon>
        <taxon>Embryophyta</taxon>
        <taxon>Tracheophyta</taxon>
        <taxon>Spermatophyta</taxon>
        <taxon>Magnoliopsida</taxon>
        <taxon>eudicotyledons</taxon>
        <taxon>Gunneridae</taxon>
        <taxon>Pentapetalae</taxon>
        <taxon>asterids</taxon>
        <taxon>campanulids</taxon>
        <taxon>Asterales</taxon>
        <taxon>Asteraceae</taxon>
        <taxon>Asteroideae</taxon>
        <taxon>Anthemideae</taxon>
        <taxon>Anthemidinae</taxon>
        <taxon>Tanacetum</taxon>
    </lineage>
</organism>
<gene>
    <name evidence="2" type="ORF">Tci_886700</name>
</gene>
<feature type="non-terminal residue" evidence="2">
    <location>
        <position position="1"/>
    </location>
</feature>
<name>A0A699TY80_TANCI</name>
<protein>
    <submittedName>
        <fullName evidence="2">Uncharacterized protein</fullName>
    </submittedName>
</protein>
<dbReference type="AlphaFoldDB" id="A0A699TY80"/>
<feature type="region of interest" description="Disordered" evidence="1">
    <location>
        <begin position="91"/>
        <end position="112"/>
    </location>
</feature>
<proteinExistence type="predicted"/>
<reference evidence="2" key="1">
    <citation type="journal article" date="2019" name="Sci. Rep.">
        <title>Draft genome of Tanacetum cinerariifolium, the natural source of mosquito coil.</title>
        <authorList>
            <person name="Yamashiro T."/>
            <person name="Shiraishi A."/>
            <person name="Satake H."/>
            <person name="Nakayama K."/>
        </authorList>
    </citation>
    <scope>NUCLEOTIDE SEQUENCE</scope>
</reference>